<dbReference type="AlphaFoldDB" id="A0A3N4Q6M3"/>
<reference evidence="1 2" key="1">
    <citation type="submission" date="2018-11" db="EMBL/GenBank/DDBJ databases">
        <title>Chitinophaga lutea sp.nov., isolate from arsenic contaminated soil.</title>
        <authorList>
            <person name="Zong Y."/>
        </authorList>
    </citation>
    <scope>NUCLEOTIDE SEQUENCE [LARGE SCALE GENOMIC DNA]</scope>
    <source>
        <strain evidence="1 2">ZY74</strain>
    </source>
</reference>
<sequence length="200" mass="23103">MLCASSSARAQSTELQQLALNIEKLAQLRSILNNMYRGYQIISRGYTTVKDISEGNFSMHRLFLDGLLAVSPTVRRYHKIAAIITMQQQIWQTYSRDRQRLRTLSVFSAGDIDYCMGVYSTLLDQSLRHLEDLLMVTTAGKLRMSDAERIAAIDRVFTATRRNLDATRQFSDHFKLAAAQRQAKQDQYLQLKKHYRHESH</sequence>
<keyword evidence="2" id="KW-1185">Reference proteome</keyword>
<name>A0A3N4Q6M3_9BACT</name>
<organism evidence="1 2">
    <name type="scientific">Chitinophaga lutea</name>
    <dbReference type="NCBI Taxonomy" id="2488634"/>
    <lineage>
        <taxon>Bacteria</taxon>
        <taxon>Pseudomonadati</taxon>
        <taxon>Bacteroidota</taxon>
        <taxon>Chitinophagia</taxon>
        <taxon>Chitinophagales</taxon>
        <taxon>Chitinophagaceae</taxon>
        <taxon>Chitinophaga</taxon>
    </lineage>
</organism>
<comment type="caution">
    <text evidence="1">The sequence shown here is derived from an EMBL/GenBank/DDBJ whole genome shotgun (WGS) entry which is preliminary data.</text>
</comment>
<gene>
    <name evidence="1" type="ORF">EGT74_06520</name>
</gene>
<protein>
    <submittedName>
        <fullName evidence="1">TerB family tellurite resistance protein</fullName>
    </submittedName>
</protein>
<proteinExistence type="predicted"/>
<dbReference type="EMBL" id="RPDH01000001">
    <property type="protein sequence ID" value="RPE13181.1"/>
    <property type="molecule type" value="Genomic_DNA"/>
</dbReference>
<dbReference type="Proteomes" id="UP000278351">
    <property type="component" value="Unassembled WGS sequence"/>
</dbReference>
<evidence type="ECO:0000313" key="2">
    <source>
        <dbReference type="Proteomes" id="UP000278351"/>
    </source>
</evidence>
<accession>A0A3N4Q6M3</accession>
<evidence type="ECO:0000313" key="1">
    <source>
        <dbReference type="EMBL" id="RPE13181.1"/>
    </source>
</evidence>